<evidence type="ECO:0000313" key="2">
    <source>
        <dbReference type="Proteomes" id="UP000279236"/>
    </source>
</evidence>
<dbReference type="GeneID" id="39592958"/>
<protein>
    <submittedName>
        <fullName evidence="1">Uncharacterized protein</fullName>
    </submittedName>
</protein>
<evidence type="ECO:0000313" key="1">
    <source>
        <dbReference type="EMBL" id="RSH80984.1"/>
    </source>
</evidence>
<sequence>MHTTGHHTLFAALVRPRSVADVSHPSLAVFEGTKAQGPINQPRAMETWKRSELGLGFTVGVFRAAQTGHVAARQDGYEGYEGLDGLDGEP</sequence>
<gene>
    <name evidence="1" type="ORF">EHS24_008415</name>
</gene>
<dbReference type="RefSeq" id="XP_028475703.1">
    <property type="nucleotide sequence ID" value="XM_028623729.1"/>
</dbReference>
<name>A0A427XQ55_9TREE</name>
<accession>A0A427XQ55</accession>
<reference evidence="1 2" key="1">
    <citation type="submission" date="2018-11" db="EMBL/GenBank/DDBJ databases">
        <title>Genome sequence of Apiotrichum porosum DSM 27194.</title>
        <authorList>
            <person name="Aliyu H."/>
            <person name="Gorte O."/>
            <person name="Ochsenreither K."/>
        </authorList>
    </citation>
    <scope>NUCLEOTIDE SEQUENCE [LARGE SCALE GENOMIC DNA]</scope>
    <source>
        <strain evidence="1 2">DSM 27194</strain>
    </source>
</reference>
<dbReference type="AlphaFoldDB" id="A0A427XQ55"/>
<dbReference type="Proteomes" id="UP000279236">
    <property type="component" value="Unassembled WGS sequence"/>
</dbReference>
<dbReference type="EMBL" id="RSCE01000007">
    <property type="protein sequence ID" value="RSH80984.1"/>
    <property type="molecule type" value="Genomic_DNA"/>
</dbReference>
<organism evidence="1 2">
    <name type="scientific">Apiotrichum porosum</name>
    <dbReference type="NCBI Taxonomy" id="105984"/>
    <lineage>
        <taxon>Eukaryota</taxon>
        <taxon>Fungi</taxon>
        <taxon>Dikarya</taxon>
        <taxon>Basidiomycota</taxon>
        <taxon>Agaricomycotina</taxon>
        <taxon>Tremellomycetes</taxon>
        <taxon>Trichosporonales</taxon>
        <taxon>Trichosporonaceae</taxon>
        <taxon>Apiotrichum</taxon>
    </lineage>
</organism>
<comment type="caution">
    <text evidence="1">The sequence shown here is derived from an EMBL/GenBank/DDBJ whole genome shotgun (WGS) entry which is preliminary data.</text>
</comment>
<keyword evidence="2" id="KW-1185">Reference proteome</keyword>
<proteinExistence type="predicted"/>